<dbReference type="Pfam" id="PF07690">
    <property type="entry name" value="MFS_1"/>
    <property type="match status" value="1"/>
</dbReference>
<dbReference type="SUPFAM" id="SSF103473">
    <property type="entry name" value="MFS general substrate transporter"/>
    <property type="match status" value="1"/>
</dbReference>
<dbReference type="PROSITE" id="PS50850">
    <property type="entry name" value="MFS"/>
    <property type="match status" value="1"/>
</dbReference>
<proteinExistence type="predicted"/>
<evidence type="ECO:0000259" key="7">
    <source>
        <dbReference type="PROSITE" id="PS50850"/>
    </source>
</evidence>
<evidence type="ECO:0000256" key="6">
    <source>
        <dbReference type="SAM" id="Phobius"/>
    </source>
</evidence>
<dbReference type="EMBL" id="CP104064">
    <property type="protein sequence ID" value="WAH36466.1"/>
    <property type="molecule type" value="Genomic_DNA"/>
</dbReference>
<keyword evidence="5 6" id="KW-0472">Membrane</keyword>
<evidence type="ECO:0000313" key="9">
    <source>
        <dbReference type="Proteomes" id="UP001164803"/>
    </source>
</evidence>
<feature type="domain" description="Major facilitator superfamily (MFS) profile" evidence="7">
    <location>
        <begin position="26"/>
        <end position="432"/>
    </location>
</feature>
<organism evidence="8 9">
    <name type="scientific">Alicyclobacillus dauci</name>
    <dbReference type="NCBI Taxonomy" id="1475485"/>
    <lineage>
        <taxon>Bacteria</taxon>
        <taxon>Bacillati</taxon>
        <taxon>Bacillota</taxon>
        <taxon>Bacilli</taxon>
        <taxon>Bacillales</taxon>
        <taxon>Alicyclobacillaceae</taxon>
        <taxon>Alicyclobacillus</taxon>
    </lineage>
</organism>
<keyword evidence="2" id="KW-0813">Transport</keyword>
<dbReference type="InterPro" id="IPR020846">
    <property type="entry name" value="MFS_dom"/>
</dbReference>
<accession>A0ABY6Z0X4</accession>
<dbReference type="RefSeq" id="WP_268043806.1">
    <property type="nucleotide sequence ID" value="NZ_CP104064.1"/>
</dbReference>
<evidence type="ECO:0000256" key="1">
    <source>
        <dbReference type="ARBA" id="ARBA00004651"/>
    </source>
</evidence>
<feature type="transmembrane region" description="Helical" evidence="6">
    <location>
        <begin position="63"/>
        <end position="81"/>
    </location>
</feature>
<keyword evidence="3 6" id="KW-0812">Transmembrane</keyword>
<sequence length="442" mass="48220">MSIGTNEVQVQKIQNIPFTRGQVTYALICSFFAWLLSVYDYILFGTLLPVIALSFHWSTTKSLQIATFVSIGTFIITFLVGPLTDYFGRKNALMVTTFGAAISSGLTGFTMSPWYLIAIRSFSGLGYSEQAVNATYLSEVMPPGRRGFVYSFVQGGWPLGVLLASLMVAVLEPSVGWRGVFWIATFPALVIVALWTRLKESPRYLQVRQIRKLLKTGRNKEAIELAAEYNIDSEKMNKSSIRQMFEPGIRRHSIFLCLAFLFNWMAVQVFAVLSTTVLVNGKHISFSNSLILLILSNALGYVGYVAHGFVGDKIGRRATIIIAWIVGSIFYGIMLFVAQGFTAVIITYSLGLFFLIGSASAYMSYFSESFPTRMRGTATSVVNSMGPIGAILGSAVFAAVSASGTVSNGAIVAGAIPMLISGFLMFGTRAIKPGMKLESISQ</sequence>
<protein>
    <submittedName>
        <fullName evidence="8">MFS transporter</fullName>
    </submittedName>
</protein>
<feature type="transmembrane region" description="Helical" evidence="6">
    <location>
        <begin position="285"/>
        <end position="306"/>
    </location>
</feature>
<gene>
    <name evidence="8" type="ORF">NZD86_19975</name>
</gene>
<dbReference type="InterPro" id="IPR036259">
    <property type="entry name" value="MFS_trans_sf"/>
</dbReference>
<evidence type="ECO:0000256" key="5">
    <source>
        <dbReference type="ARBA" id="ARBA00023136"/>
    </source>
</evidence>
<feature type="transmembrane region" description="Helical" evidence="6">
    <location>
        <begin position="148"/>
        <end position="171"/>
    </location>
</feature>
<keyword evidence="9" id="KW-1185">Reference proteome</keyword>
<dbReference type="InterPro" id="IPR011701">
    <property type="entry name" value="MFS"/>
</dbReference>
<feature type="transmembrane region" description="Helical" evidence="6">
    <location>
        <begin position="318"/>
        <end position="338"/>
    </location>
</feature>
<dbReference type="PANTHER" id="PTHR23508">
    <property type="entry name" value="CARBOXYLIC ACID TRANSPORTER PROTEIN HOMOLOG"/>
    <property type="match status" value="1"/>
</dbReference>
<feature type="transmembrane region" description="Helical" evidence="6">
    <location>
        <begin position="177"/>
        <end position="198"/>
    </location>
</feature>
<dbReference type="Gene3D" id="1.20.1250.20">
    <property type="entry name" value="MFS general substrate transporter like domains"/>
    <property type="match status" value="1"/>
</dbReference>
<feature type="transmembrane region" description="Helical" evidence="6">
    <location>
        <begin position="344"/>
        <end position="366"/>
    </location>
</feature>
<dbReference type="PANTHER" id="PTHR23508:SF10">
    <property type="entry name" value="CARBOXYLIC ACID TRANSPORTER PROTEIN HOMOLOG"/>
    <property type="match status" value="1"/>
</dbReference>
<comment type="subcellular location">
    <subcellularLocation>
        <location evidence="1">Cell membrane</location>
        <topology evidence="1">Multi-pass membrane protein</topology>
    </subcellularLocation>
</comment>
<evidence type="ECO:0000313" key="8">
    <source>
        <dbReference type="EMBL" id="WAH36466.1"/>
    </source>
</evidence>
<dbReference type="Proteomes" id="UP001164803">
    <property type="component" value="Chromosome"/>
</dbReference>
<reference evidence="8" key="1">
    <citation type="submission" date="2022-08" db="EMBL/GenBank/DDBJ databases">
        <title>Alicyclobacillus dauci DSM2870, complete genome.</title>
        <authorList>
            <person name="Wang Q."/>
            <person name="Cai R."/>
            <person name="Wang Z."/>
        </authorList>
    </citation>
    <scope>NUCLEOTIDE SEQUENCE</scope>
    <source>
        <strain evidence="8">DSM 28700</strain>
    </source>
</reference>
<evidence type="ECO:0000256" key="3">
    <source>
        <dbReference type="ARBA" id="ARBA00022692"/>
    </source>
</evidence>
<evidence type="ECO:0000256" key="2">
    <source>
        <dbReference type="ARBA" id="ARBA00022448"/>
    </source>
</evidence>
<feature type="transmembrane region" description="Helical" evidence="6">
    <location>
        <begin position="25"/>
        <end position="51"/>
    </location>
</feature>
<feature type="transmembrane region" description="Helical" evidence="6">
    <location>
        <begin position="93"/>
        <end position="117"/>
    </location>
</feature>
<name>A0ABY6Z0X4_9BACL</name>
<feature type="transmembrane region" description="Helical" evidence="6">
    <location>
        <begin position="406"/>
        <end position="426"/>
    </location>
</feature>
<feature type="transmembrane region" description="Helical" evidence="6">
    <location>
        <begin position="254"/>
        <end position="279"/>
    </location>
</feature>
<keyword evidence="4 6" id="KW-1133">Transmembrane helix</keyword>
<feature type="transmembrane region" description="Helical" evidence="6">
    <location>
        <begin position="378"/>
        <end position="400"/>
    </location>
</feature>
<evidence type="ECO:0000256" key="4">
    <source>
        <dbReference type="ARBA" id="ARBA00022989"/>
    </source>
</evidence>